<dbReference type="EMBL" id="JAATVY010000001">
    <property type="protein sequence ID" value="NJC68579.1"/>
    <property type="molecule type" value="Genomic_DNA"/>
</dbReference>
<feature type="compositionally biased region" description="Low complexity" evidence="1">
    <location>
        <begin position="67"/>
        <end position="76"/>
    </location>
</feature>
<evidence type="ECO:0000256" key="1">
    <source>
        <dbReference type="SAM" id="MobiDB-lite"/>
    </source>
</evidence>
<reference evidence="4 5" key="1">
    <citation type="submission" date="2020-03" db="EMBL/GenBank/DDBJ databases">
        <title>WGS of the type strain of Planosporangium spp.</title>
        <authorList>
            <person name="Thawai C."/>
        </authorList>
    </citation>
    <scope>NUCLEOTIDE SEQUENCE [LARGE SCALE GENOMIC DNA]</scope>
    <source>
        <strain evidence="4 5">TBRC 5610</strain>
    </source>
</reference>
<evidence type="ECO:0000313" key="4">
    <source>
        <dbReference type="EMBL" id="NJC68579.1"/>
    </source>
</evidence>
<dbReference type="InterPro" id="IPR007329">
    <property type="entry name" value="FMN-bd"/>
</dbReference>
<comment type="caution">
    <text evidence="4">The sequence shown here is derived from an EMBL/GenBank/DDBJ whole genome shotgun (WGS) entry which is preliminary data.</text>
</comment>
<proteinExistence type="predicted"/>
<feature type="signal peptide" evidence="2">
    <location>
        <begin position="1"/>
        <end position="29"/>
    </location>
</feature>
<gene>
    <name evidence="4" type="ORF">HC031_02400</name>
</gene>
<name>A0ABX0XRE2_9ACTN</name>
<evidence type="ECO:0000313" key="5">
    <source>
        <dbReference type="Proteomes" id="UP000722989"/>
    </source>
</evidence>
<accession>A0ABX0XRE2</accession>
<feature type="chain" id="PRO_5045775038" evidence="2">
    <location>
        <begin position="30"/>
        <end position="169"/>
    </location>
</feature>
<evidence type="ECO:0000259" key="3">
    <source>
        <dbReference type="SMART" id="SM00900"/>
    </source>
</evidence>
<dbReference type="Pfam" id="PF04205">
    <property type="entry name" value="FMN_bind"/>
    <property type="match status" value="1"/>
</dbReference>
<feature type="domain" description="FMN-binding" evidence="3">
    <location>
        <begin position="89"/>
        <end position="166"/>
    </location>
</feature>
<evidence type="ECO:0000256" key="2">
    <source>
        <dbReference type="SAM" id="SignalP"/>
    </source>
</evidence>
<dbReference type="Gene3D" id="3.90.1010.20">
    <property type="match status" value="1"/>
</dbReference>
<protein>
    <submittedName>
        <fullName evidence="4">FMN-binding protein</fullName>
    </submittedName>
</protein>
<keyword evidence="5" id="KW-1185">Reference proteome</keyword>
<dbReference type="Proteomes" id="UP000722989">
    <property type="component" value="Unassembled WGS sequence"/>
</dbReference>
<dbReference type="SMART" id="SM00900">
    <property type="entry name" value="FMN_bind"/>
    <property type="match status" value="1"/>
</dbReference>
<sequence>MRRITIGIVSTISAVVLLFSYRTSITATAAGALATGANRPGIVSSPAPAGPPPAGSGDPGTAPPSAPATSAAPRPAGSLVVNGTVVDTRYGPVQVQAHISNSKITDVVPLRLTSGDRRDEEINSYAVPQLRQEVLQAQSANVDVVSGATYTSEAYLRSLQAALDTAHFH</sequence>
<keyword evidence="2" id="KW-0732">Signal</keyword>
<feature type="region of interest" description="Disordered" evidence="1">
    <location>
        <begin position="43"/>
        <end position="76"/>
    </location>
</feature>
<organism evidence="4 5">
    <name type="scientific">Planosporangium thailandense</name>
    <dbReference type="NCBI Taxonomy" id="765197"/>
    <lineage>
        <taxon>Bacteria</taxon>
        <taxon>Bacillati</taxon>
        <taxon>Actinomycetota</taxon>
        <taxon>Actinomycetes</taxon>
        <taxon>Micromonosporales</taxon>
        <taxon>Micromonosporaceae</taxon>
        <taxon>Planosporangium</taxon>
    </lineage>
</organism>